<feature type="region of interest" description="Disordered" evidence="1">
    <location>
        <begin position="278"/>
        <end position="298"/>
    </location>
</feature>
<dbReference type="CDD" id="cd10910">
    <property type="entry name" value="PIN_limkain_b1_N_like"/>
    <property type="match status" value="1"/>
</dbReference>
<feature type="region of interest" description="Disordered" evidence="1">
    <location>
        <begin position="608"/>
        <end position="633"/>
    </location>
</feature>
<dbReference type="HOGENOM" id="CLU_019899_0_0_1"/>
<dbReference type="PANTHER" id="PTHR14379">
    <property type="entry name" value="LIMKAIN B LKAP"/>
    <property type="match status" value="1"/>
</dbReference>
<feature type="region of interest" description="Disordered" evidence="1">
    <location>
        <begin position="422"/>
        <end position="445"/>
    </location>
</feature>
<dbReference type="GO" id="GO:0010468">
    <property type="term" value="P:regulation of gene expression"/>
    <property type="evidence" value="ECO:0007669"/>
    <property type="project" value="InterPro"/>
</dbReference>
<keyword evidence="4" id="KW-1185">Reference proteome</keyword>
<dbReference type="InterPro" id="IPR021139">
    <property type="entry name" value="NYN"/>
</dbReference>
<dbReference type="Proteomes" id="UP000054166">
    <property type="component" value="Unassembled WGS sequence"/>
</dbReference>
<dbReference type="GO" id="GO:1905762">
    <property type="term" value="F:CCR4-NOT complex binding"/>
    <property type="evidence" value="ECO:0007669"/>
    <property type="project" value="TreeGrafter"/>
</dbReference>
<evidence type="ECO:0000259" key="2">
    <source>
        <dbReference type="Pfam" id="PF01936"/>
    </source>
</evidence>
<evidence type="ECO:0000313" key="3">
    <source>
        <dbReference type="EMBL" id="KIM83400.1"/>
    </source>
</evidence>
<sequence length="742" mass="80190">MCERVSIFWDFENCRAFSGAQSQNIVKSITHAAHSYGQITLFKAYTELLSIKSSVRSDLQLSGVTLVNCPHNGKKEVADKMMTVDMMVNVIDNPAPGTVILITGDRDFAYAVSVLRMRRYRVVVIAPLNHHASIRYQASIVLDWDTDILSRTNVNINDIPSHTPSISASMSPPSARNNPVSESAFLFQRRSKRAIQHLLTLPQLEINAPTAYDGDGTAPPTSISCPSSSPALDTATAGSLKQDIRTIGVFSGIATTSKLSQKPAEIIMLPPFDDTASSPLTDISTRSNPVTSSIPTQDTPFMNVSPLLPIFPNGPRTPSHAKEPASIETRPNSDISPMFVALVALVREHAGNAGQVMCSKISNVLVQQDPSVYQRAGVTRFKQYIKLAISAGVLTAGGEGDRRWVSLPPAENVIASASIGSNSLSPSLDSSTFPSSAPTSSSQNVTIIPSGQSEAPIEALVDSDQTHNPESALERLRRWPTALPAEVDSPLDNCHPIPLPSEFSILVRMITEHHGEVLYKTIRHTFRVRDPFAYKRTGVETFRQYISLAVRAGVVFAGGGGSGRWMSLRSNYHAATAPISMWSTIVPANMLSAEVSSSICHSLPEIDDGQRVSSNPETVSPPIPTPTSTVPPTTLPEAIAIDPTHMNSHAADAVPAEFVPLVEALRGLGSPALVQFLRETVRVALMARDPQAFERAGVGKFRAYLRLAVIANVVMLQGHGHALCISLHPRLRDDERLQSLII</sequence>
<reference evidence="3 4" key="1">
    <citation type="submission" date="2014-04" db="EMBL/GenBank/DDBJ databases">
        <authorList>
            <consortium name="DOE Joint Genome Institute"/>
            <person name="Kuo A."/>
            <person name="Tarkka M."/>
            <person name="Buscot F."/>
            <person name="Kohler A."/>
            <person name="Nagy L.G."/>
            <person name="Floudas D."/>
            <person name="Copeland A."/>
            <person name="Barry K.W."/>
            <person name="Cichocki N."/>
            <person name="Veneault-Fourrey C."/>
            <person name="LaButti K."/>
            <person name="Lindquist E.A."/>
            <person name="Lipzen A."/>
            <person name="Lundell T."/>
            <person name="Morin E."/>
            <person name="Murat C."/>
            <person name="Sun H."/>
            <person name="Tunlid A."/>
            <person name="Henrissat B."/>
            <person name="Grigoriev I.V."/>
            <person name="Hibbett D.S."/>
            <person name="Martin F."/>
            <person name="Nordberg H.P."/>
            <person name="Cantor M.N."/>
            <person name="Hua S.X."/>
        </authorList>
    </citation>
    <scope>NUCLEOTIDE SEQUENCE [LARGE SCALE GENOMIC DNA]</scope>
    <source>
        <strain evidence="3 4">F 1598</strain>
    </source>
</reference>
<feature type="compositionally biased region" description="Low complexity" evidence="1">
    <location>
        <begin position="422"/>
        <end position="442"/>
    </location>
</feature>
<reference evidence="4" key="2">
    <citation type="submission" date="2015-01" db="EMBL/GenBank/DDBJ databases">
        <title>Evolutionary Origins and Diversification of the Mycorrhizal Mutualists.</title>
        <authorList>
            <consortium name="DOE Joint Genome Institute"/>
            <consortium name="Mycorrhizal Genomics Consortium"/>
            <person name="Kohler A."/>
            <person name="Kuo A."/>
            <person name="Nagy L.G."/>
            <person name="Floudas D."/>
            <person name="Copeland A."/>
            <person name="Barry K.W."/>
            <person name="Cichocki N."/>
            <person name="Veneault-Fourrey C."/>
            <person name="LaButti K."/>
            <person name="Lindquist E.A."/>
            <person name="Lipzen A."/>
            <person name="Lundell T."/>
            <person name="Morin E."/>
            <person name="Murat C."/>
            <person name="Riley R."/>
            <person name="Ohm R."/>
            <person name="Sun H."/>
            <person name="Tunlid A."/>
            <person name="Henrissat B."/>
            <person name="Grigoriev I.V."/>
            <person name="Hibbett D.S."/>
            <person name="Martin F."/>
        </authorList>
    </citation>
    <scope>NUCLEOTIDE SEQUENCE [LARGE SCALE GENOMIC DNA]</scope>
    <source>
        <strain evidence="4">F 1598</strain>
    </source>
</reference>
<accession>A0A0C3FG62</accession>
<dbReference type="GO" id="GO:0005777">
    <property type="term" value="C:peroxisome"/>
    <property type="evidence" value="ECO:0007669"/>
    <property type="project" value="InterPro"/>
</dbReference>
<evidence type="ECO:0000256" key="1">
    <source>
        <dbReference type="SAM" id="MobiDB-lite"/>
    </source>
</evidence>
<dbReference type="OrthoDB" id="549353at2759"/>
<dbReference type="PANTHER" id="PTHR14379:SF3">
    <property type="entry name" value="MEIOSIS REGULATOR AND MRNA STABILITY FACTOR 1"/>
    <property type="match status" value="1"/>
</dbReference>
<dbReference type="STRING" id="765440.A0A0C3FG62"/>
<dbReference type="InParanoid" id="A0A0C3FG62"/>
<dbReference type="EMBL" id="KN832991">
    <property type="protein sequence ID" value="KIM83400.1"/>
    <property type="molecule type" value="Genomic_DNA"/>
</dbReference>
<protein>
    <recommendedName>
        <fullName evidence="2">NYN domain-containing protein</fullName>
    </recommendedName>
</protein>
<proteinExistence type="predicted"/>
<gene>
    <name evidence="3" type="ORF">PILCRDRAFT_819638</name>
</gene>
<organism evidence="3 4">
    <name type="scientific">Piloderma croceum (strain F 1598)</name>
    <dbReference type="NCBI Taxonomy" id="765440"/>
    <lineage>
        <taxon>Eukaryota</taxon>
        <taxon>Fungi</taxon>
        <taxon>Dikarya</taxon>
        <taxon>Basidiomycota</taxon>
        <taxon>Agaricomycotina</taxon>
        <taxon>Agaricomycetes</taxon>
        <taxon>Agaricomycetidae</taxon>
        <taxon>Atheliales</taxon>
        <taxon>Atheliaceae</taxon>
        <taxon>Piloderma</taxon>
    </lineage>
</organism>
<evidence type="ECO:0000313" key="4">
    <source>
        <dbReference type="Proteomes" id="UP000054166"/>
    </source>
</evidence>
<dbReference type="AlphaFoldDB" id="A0A0C3FG62"/>
<dbReference type="Pfam" id="PF01936">
    <property type="entry name" value="NYN"/>
    <property type="match status" value="1"/>
</dbReference>
<feature type="domain" description="NYN" evidence="2">
    <location>
        <begin position="4"/>
        <end position="127"/>
    </location>
</feature>
<dbReference type="InterPro" id="IPR024768">
    <property type="entry name" value="Marf1"/>
</dbReference>
<dbReference type="GO" id="GO:0004540">
    <property type="term" value="F:RNA nuclease activity"/>
    <property type="evidence" value="ECO:0007669"/>
    <property type="project" value="InterPro"/>
</dbReference>
<name>A0A0C3FG62_PILCF</name>
<dbReference type="Gene3D" id="3.40.50.1010">
    <property type="entry name" value="5'-nuclease"/>
    <property type="match status" value="1"/>
</dbReference>